<dbReference type="RefSeq" id="WP_345020174.1">
    <property type="nucleotide sequence ID" value="NZ_BAABDO010000024.1"/>
</dbReference>
<keyword evidence="3" id="KW-1185">Reference proteome</keyword>
<organism evidence="2 3">
    <name type="scientific">Actinomadura keratinilytica</name>
    <dbReference type="NCBI Taxonomy" id="547461"/>
    <lineage>
        <taxon>Bacteria</taxon>
        <taxon>Bacillati</taxon>
        <taxon>Actinomycetota</taxon>
        <taxon>Actinomycetes</taxon>
        <taxon>Streptosporangiales</taxon>
        <taxon>Thermomonosporaceae</taxon>
        <taxon>Actinomadura</taxon>
    </lineage>
</organism>
<sequence length="61" mass="6471">MTHHHRRGHWVNIPSRRGAKGGTAGEVELLLYLPSGAGGGDGQTERKPSSHASTTTPTRTP</sequence>
<name>A0ABP7YKL1_9ACTN</name>
<accession>A0ABP7YKL1</accession>
<evidence type="ECO:0000256" key="1">
    <source>
        <dbReference type="SAM" id="MobiDB-lite"/>
    </source>
</evidence>
<feature type="compositionally biased region" description="Polar residues" evidence="1">
    <location>
        <begin position="50"/>
        <end position="61"/>
    </location>
</feature>
<evidence type="ECO:0000313" key="3">
    <source>
        <dbReference type="Proteomes" id="UP001500266"/>
    </source>
</evidence>
<gene>
    <name evidence="2" type="ORF">GCM10022416_22400</name>
</gene>
<proteinExistence type="predicted"/>
<dbReference type="EMBL" id="BAABDO010000024">
    <property type="protein sequence ID" value="GAA4137671.1"/>
    <property type="molecule type" value="Genomic_DNA"/>
</dbReference>
<reference evidence="3" key="1">
    <citation type="journal article" date="2019" name="Int. J. Syst. Evol. Microbiol.">
        <title>The Global Catalogue of Microorganisms (GCM) 10K type strain sequencing project: providing services to taxonomists for standard genome sequencing and annotation.</title>
        <authorList>
            <consortium name="The Broad Institute Genomics Platform"/>
            <consortium name="The Broad Institute Genome Sequencing Center for Infectious Disease"/>
            <person name="Wu L."/>
            <person name="Ma J."/>
        </authorList>
    </citation>
    <scope>NUCLEOTIDE SEQUENCE [LARGE SCALE GENOMIC DNA]</scope>
    <source>
        <strain evidence="3">JCM 17316</strain>
    </source>
</reference>
<feature type="region of interest" description="Disordered" evidence="1">
    <location>
        <begin position="1"/>
        <end position="61"/>
    </location>
</feature>
<protein>
    <submittedName>
        <fullName evidence="2">Uncharacterized protein</fullName>
    </submittedName>
</protein>
<comment type="caution">
    <text evidence="2">The sequence shown here is derived from an EMBL/GenBank/DDBJ whole genome shotgun (WGS) entry which is preliminary data.</text>
</comment>
<dbReference type="Proteomes" id="UP001500266">
    <property type="component" value="Unassembled WGS sequence"/>
</dbReference>
<evidence type="ECO:0000313" key="2">
    <source>
        <dbReference type="EMBL" id="GAA4137671.1"/>
    </source>
</evidence>